<dbReference type="GO" id="GO:0005737">
    <property type="term" value="C:cytoplasm"/>
    <property type="evidence" value="ECO:0007669"/>
    <property type="project" value="TreeGrafter"/>
</dbReference>
<dbReference type="AlphaFoldDB" id="A0AAN5CEJ4"/>
<dbReference type="InterPro" id="IPR050339">
    <property type="entry name" value="CC_SR_Kinase"/>
</dbReference>
<evidence type="ECO:0000256" key="5">
    <source>
        <dbReference type="ARBA" id="ARBA00037982"/>
    </source>
</evidence>
<reference evidence="10" key="1">
    <citation type="submission" date="2022-10" db="EMBL/GenBank/DDBJ databases">
        <title>Genome assembly of Pristionchus species.</title>
        <authorList>
            <person name="Yoshida K."/>
            <person name="Sommer R.J."/>
        </authorList>
    </citation>
    <scope>NUCLEOTIDE SEQUENCE [LARGE SCALE GENOMIC DNA]</scope>
    <source>
        <strain evidence="10">RS5460</strain>
    </source>
</reference>
<evidence type="ECO:0000256" key="1">
    <source>
        <dbReference type="ARBA" id="ARBA00022679"/>
    </source>
</evidence>
<name>A0AAN5CEJ4_9BILA</name>
<evidence type="ECO:0000256" key="3">
    <source>
        <dbReference type="ARBA" id="ARBA00022777"/>
    </source>
</evidence>
<keyword evidence="4 6" id="KW-0067">ATP-binding</keyword>
<evidence type="ECO:0000256" key="4">
    <source>
        <dbReference type="ARBA" id="ARBA00022840"/>
    </source>
</evidence>
<dbReference type="GO" id="GO:0005524">
    <property type="term" value="F:ATP binding"/>
    <property type="evidence" value="ECO:0007669"/>
    <property type="project" value="UniProtKB-UniRule"/>
</dbReference>
<keyword evidence="2 6" id="KW-0547">Nucleotide-binding</keyword>
<dbReference type="Gene3D" id="3.30.200.20">
    <property type="entry name" value="Phosphorylase Kinase, domain 1"/>
    <property type="match status" value="1"/>
</dbReference>
<dbReference type="PANTHER" id="PTHR11042:SF91">
    <property type="entry name" value="EUKARYOTIC TRANSLATION INITIATION FACTOR 2-ALPHA KINASE"/>
    <property type="match status" value="1"/>
</dbReference>
<evidence type="ECO:0000313" key="10">
    <source>
        <dbReference type="Proteomes" id="UP001328107"/>
    </source>
</evidence>
<dbReference type="PROSITE" id="PS00107">
    <property type="entry name" value="PROTEIN_KINASE_ATP"/>
    <property type="match status" value="1"/>
</dbReference>
<dbReference type="PANTHER" id="PTHR11042">
    <property type="entry name" value="EUKARYOTIC TRANSLATION INITIATION FACTOR 2-ALPHA KINASE EIF2-ALPHA KINASE -RELATED"/>
    <property type="match status" value="1"/>
</dbReference>
<dbReference type="InterPro" id="IPR008271">
    <property type="entry name" value="Ser/Thr_kinase_AS"/>
</dbReference>
<evidence type="ECO:0000256" key="7">
    <source>
        <dbReference type="RuleBase" id="RU000304"/>
    </source>
</evidence>
<dbReference type="Pfam" id="PF00069">
    <property type="entry name" value="Pkinase"/>
    <property type="match status" value="1"/>
</dbReference>
<sequence>METMESMPPLKFDTFVGVQNQDILIACCAFQQQRTLMVVLSDAYMKGANSGHGAIERNETYEGPSFKSSFLTKFEPLAILGEGGFGSVFKARSLKDNLICAVKRIHPGESDDKLNYALSEVRALTSLNHEGIVKCHNSWNETPPDENNVKRNSDAELLKRLRLDYSSLEGSYARSFIYIQMEFCHYTLYYWLYRNTDRKLSRAKLWFRQLVSAVNYLHQNHLIHRDLKPRNILFADSDHLKICDLGLIAELEMQSGREISKTRTSRTGTRNYMAPEQFGCKYTSKVDIFSLGLILVEICVCLTNRQSEEVFQNYRSGMTNDVLKDHPESDAFVSSLTSYNPTDRPDCEKILAHQFLKTSEEL</sequence>
<gene>
    <name evidence="9" type="ORF">PMAYCL1PPCAC_09051</name>
</gene>
<dbReference type="Gene3D" id="1.10.510.10">
    <property type="entry name" value="Transferase(Phosphotransferase) domain 1"/>
    <property type="match status" value="1"/>
</dbReference>
<evidence type="ECO:0000313" key="9">
    <source>
        <dbReference type="EMBL" id="GMR38856.1"/>
    </source>
</evidence>
<dbReference type="EMBL" id="BTRK01000002">
    <property type="protein sequence ID" value="GMR38856.1"/>
    <property type="molecule type" value="Genomic_DNA"/>
</dbReference>
<dbReference type="PROSITE" id="PS00108">
    <property type="entry name" value="PROTEIN_KINASE_ST"/>
    <property type="match status" value="1"/>
</dbReference>
<accession>A0AAN5CEJ4</accession>
<evidence type="ECO:0000256" key="6">
    <source>
        <dbReference type="PROSITE-ProRule" id="PRU10141"/>
    </source>
</evidence>
<evidence type="ECO:0000259" key="8">
    <source>
        <dbReference type="PROSITE" id="PS50011"/>
    </source>
</evidence>
<keyword evidence="1" id="KW-0808">Transferase</keyword>
<dbReference type="InterPro" id="IPR011009">
    <property type="entry name" value="Kinase-like_dom_sf"/>
</dbReference>
<dbReference type="Proteomes" id="UP001328107">
    <property type="component" value="Unassembled WGS sequence"/>
</dbReference>
<dbReference type="GO" id="GO:0004694">
    <property type="term" value="F:eukaryotic translation initiation factor 2alpha kinase activity"/>
    <property type="evidence" value="ECO:0007669"/>
    <property type="project" value="TreeGrafter"/>
</dbReference>
<evidence type="ECO:0000256" key="2">
    <source>
        <dbReference type="ARBA" id="ARBA00022741"/>
    </source>
</evidence>
<organism evidence="9 10">
    <name type="scientific">Pristionchus mayeri</name>
    <dbReference type="NCBI Taxonomy" id="1317129"/>
    <lineage>
        <taxon>Eukaryota</taxon>
        <taxon>Metazoa</taxon>
        <taxon>Ecdysozoa</taxon>
        <taxon>Nematoda</taxon>
        <taxon>Chromadorea</taxon>
        <taxon>Rhabditida</taxon>
        <taxon>Rhabditina</taxon>
        <taxon>Diplogasteromorpha</taxon>
        <taxon>Diplogasteroidea</taxon>
        <taxon>Neodiplogasteridae</taxon>
        <taxon>Pristionchus</taxon>
    </lineage>
</organism>
<dbReference type="InterPro" id="IPR017441">
    <property type="entry name" value="Protein_kinase_ATP_BS"/>
</dbReference>
<proteinExistence type="inferred from homology"/>
<feature type="domain" description="Protein kinase" evidence="8">
    <location>
        <begin position="74"/>
        <end position="356"/>
    </location>
</feature>
<dbReference type="InterPro" id="IPR000719">
    <property type="entry name" value="Prot_kinase_dom"/>
</dbReference>
<dbReference type="GO" id="GO:0005634">
    <property type="term" value="C:nucleus"/>
    <property type="evidence" value="ECO:0007669"/>
    <property type="project" value="TreeGrafter"/>
</dbReference>
<keyword evidence="10" id="KW-1185">Reference proteome</keyword>
<comment type="caution">
    <text evidence="9">The sequence shown here is derived from an EMBL/GenBank/DDBJ whole genome shotgun (WGS) entry which is preliminary data.</text>
</comment>
<dbReference type="PROSITE" id="PS50011">
    <property type="entry name" value="PROTEIN_KINASE_DOM"/>
    <property type="match status" value="1"/>
</dbReference>
<feature type="binding site" evidence="6">
    <location>
        <position position="103"/>
    </location>
    <ligand>
        <name>ATP</name>
        <dbReference type="ChEBI" id="CHEBI:30616"/>
    </ligand>
</feature>
<keyword evidence="7" id="KW-0723">Serine/threonine-protein kinase</keyword>
<protein>
    <recommendedName>
        <fullName evidence="8">Protein kinase domain-containing protein</fullName>
    </recommendedName>
</protein>
<comment type="similarity">
    <text evidence="5">Belongs to the protein kinase superfamily. Ser/Thr protein kinase family. GCN2 subfamily.</text>
</comment>
<keyword evidence="3" id="KW-0418">Kinase</keyword>
<dbReference type="SMART" id="SM00220">
    <property type="entry name" value="S_TKc"/>
    <property type="match status" value="1"/>
</dbReference>
<dbReference type="SUPFAM" id="SSF56112">
    <property type="entry name" value="Protein kinase-like (PK-like)"/>
    <property type="match status" value="1"/>
</dbReference>